<accession>A0A127PE75</accession>
<dbReference type="Proteomes" id="UP000072421">
    <property type="component" value="Chromosome"/>
</dbReference>
<dbReference type="EMBL" id="CP013232">
    <property type="protein sequence ID" value="AMO96013.1"/>
    <property type="molecule type" value="Genomic_DNA"/>
</dbReference>
<reference evidence="1 2" key="1">
    <citation type="submission" date="2015-11" db="EMBL/GenBank/DDBJ databases">
        <title>Exploring the genomic traits of fungus-feeding bacterial genus Collimonas.</title>
        <authorList>
            <person name="Song C."/>
            <person name="Schmidt R."/>
            <person name="de Jager V."/>
            <person name="Krzyzanowska D."/>
            <person name="Jongedijk E."/>
            <person name="Cankar K."/>
            <person name="Beekwilder J."/>
            <person name="van Veen A."/>
            <person name="de Boer W."/>
            <person name="van Veen J.A."/>
            <person name="Garbeva P."/>
        </authorList>
    </citation>
    <scope>NUCLEOTIDE SEQUENCE [LARGE SCALE GENOMIC DNA]</scope>
    <source>
        <strain evidence="1 2">Ter6</strain>
    </source>
</reference>
<evidence type="ECO:0000313" key="2">
    <source>
        <dbReference type="Proteomes" id="UP000072421"/>
    </source>
</evidence>
<evidence type="ECO:0000313" key="1">
    <source>
        <dbReference type="EMBL" id="AMO96013.1"/>
    </source>
</evidence>
<organism evidence="1">
    <name type="scientific">Collimonas fungivorans</name>
    <dbReference type="NCBI Taxonomy" id="158899"/>
    <lineage>
        <taxon>Bacteria</taxon>
        <taxon>Pseudomonadati</taxon>
        <taxon>Pseudomonadota</taxon>
        <taxon>Betaproteobacteria</taxon>
        <taxon>Burkholderiales</taxon>
        <taxon>Oxalobacteraceae</taxon>
        <taxon>Collimonas</taxon>
    </lineage>
</organism>
<name>A0A127PE75_9BURK</name>
<proteinExistence type="predicted"/>
<protein>
    <submittedName>
        <fullName evidence="1">Uncharacterized protein</fullName>
    </submittedName>
</protein>
<sequence length="40" mass="4611">MTPWRNPPGSLAQMAYYGKTVKSCWNREKTGILKFPPVWA</sequence>
<dbReference type="AlphaFoldDB" id="A0A127PE75"/>
<dbReference type="PATRIC" id="fig|158899.10.peg.3359"/>
<gene>
    <name evidence="1" type="ORF">CFter6_3379</name>
</gene>